<dbReference type="EMBL" id="JRVJ01000006">
    <property type="protein sequence ID" value="KGM18714.1"/>
    <property type="molecule type" value="Genomic_DNA"/>
</dbReference>
<keyword evidence="1" id="KW-0812">Transmembrane</keyword>
<gene>
    <name evidence="2" type="ORF">MA47_05625</name>
</gene>
<comment type="caution">
    <text evidence="2">The sequence shown here is derived from an EMBL/GenBank/DDBJ whole genome shotgun (WGS) entry which is preliminary data.</text>
</comment>
<dbReference type="AlphaFoldDB" id="A0A0A2DL89"/>
<organism evidence="2 3">
    <name type="scientific">Corynebacterium auriscanis</name>
    <dbReference type="NCBI Taxonomy" id="99807"/>
    <lineage>
        <taxon>Bacteria</taxon>
        <taxon>Bacillati</taxon>
        <taxon>Actinomycetota</taxon>
        <taxon>Actinomycetes</taxon>
        <taxon>Mycobacteriales</taxon>
        <taxon>Corynebacteriaceae</taxon>
        <taxon>Corynebacterium</taxon>
    </lineage>
</organism>
<sequence>MRIAGGVGRQRCGGCVVVGWFVGEDSLGLCGVGVGWCVVVGWCCVLWCFGGVSWGFVVGVWGV</sequence>
<name>A0A0A2DL89_9CORY</name>
<reference evidence="2 3" key="1">
    <citation type="submission" date="2014-10" db="EMBL/GenBank/DDBJ databases">
        <title>Whole Genome sequence of Corynebacterium auriscanis strain CIP 106629.</title>
        <authorList>
            <person name="Hassan S.S."/>
            <person name="Jamal S.B."/>
            <person name="Tiwari S."/>
            <person name="Oliveira L.D.C."/>
            <person name="Souza F."/>
            <person name="Mariano D.C."/>
            <person name="Almeida S."/>
            <person name="Dorella F."/>
            <person name="Pereira F."/>
            <person name="Carvalho A."/>
            <person name="Leal C.A."/>
            <person name="Soares S.D.C."/>
            <person name="Figueiredo H.C."/>
            <person name="Silva A."/>
            <person name="Azevedo V.A."/>
        </authorList>
    </citation>
    <scope>NUCLEOTIDE SEQUENCE [LARGE SCALE GENOMIC DNA]</scope>
    <source>
        <strain evidence="2 3">CIP 106629</strain>
    </source>
</reference>
<keyword evidence="1" id="KW-1133">Transmembrane helix</keyword>
<accession>A0A0A2DL89</accession>
<protein>
    <submittedName>
        <fullName evidence="2">Uncharacterized protein</fullName>
    </submittedName>
</protein>
<dbReference type="Proteomes" id="UP000030145">
    <property type="component" value="Unassembled WGS sequence"/>
</dbReference>
<keyword evidence="3" id="KW-1185">Reference proteome</keyword>
<proteinExistence type="predicted"/>
<evidence type="ECO:0000256" key="1">
    <source>
        <dbReference type="SAM" id="Phobius"/>
    </source>
</evidence>
<evidence type="ECO:0000313" key="2">
    <source>
        <dbReference type="EMBL" id="KGM18714.1"/>
    </source>
</evidence>
<keyword evidence="1" id="KW-0472">Membrane</keyword>
<evidence type="ECO:0000313" key="3">
    <source>
        <dbReference type="Proteomes" id="UP000030145"/>
    </source>
</evidence>
<feature type="transmembrane region" description="Helical" evidence="1">
    <location>
        <begin position="33"/>
        <end position="61"/>
    </location>
</feature>